<evidence type="ECO:0000259" key="2">
    <source>
        <dbReference type="PROSITE" id="PS50975"/>
    </source>
</evidence>
<evidence type="ECO:0000313" key="3">
    <source>
        <dbReference type="EMBL" id="TWI33981.1"/>
    </source>
</evidence>
<evidence type="ECO:0000256" key="1">
    <source>
        <dbReference type="PROSITE-ProRule" id="PRU00409"/>
    </source>
</evidence>
<proteinExistence type="predicted"/>
<dbReference type="PROSITE" id="PS50975">
    <property type="entry name" value="ATP_GRASP"/>
    <property type="match status" value="1"/>
</dbReference>
<keyword evidence="1" id="KW-0067">ATP-binding</keyword>
<feature type="domain" description="ATP-grasp" evidence="2">
    <location>
        <begin position="135"/>
        <end position="330"/>
    </location>
</feature>
<comment type="caution">
    <text evidence="3">The sequence shown here is derived from an EMBL/GenBank/DDBJ whole genome shotgun (WGS) entry which is preliminary data.</text>
</comment>
<dbReference type="InterPro" id="IPR053269">
    <property type="entry name" value="Asp-Met_ligase"/>
</dbReference>
<name>A0A562NPN0_9HYPH</name>
<dbReference type="EMBL" id="VLKT01000023">
    <property type="protein sequence ID" value="TWI33981.1"/>
    <property type="molecule type" value="Genomic_DNA"/>
</dbReference>
<gene>
    <name evidence="3" type="ORF">IQ26_03736</name>
</gene>
<evidence type="ECO:0000313" key="4">
    <source>
        <dbReference type="Proteomes" id="UP000317122"/>
    </source>
</evidence>
<dbReference type="PANTHER" id="PTHR37018">
    <property type="entry name" value="CULTURE SPECIFIC PROTEIN, PUTATIVE (AFU_ORTHOLOGUE AFUA_2G00130)-RELATED"/>
    <property type="match status" value="1"/>
</dbReference>
<dbReference type="PANTHER" id="PTHR37018:SF1">
    <property type="entry name" value="CULTURE SPECIFIC PROTEIN, PUTATIVE (AFU_ORTHOLOGUE AFUA_2G00130)-RELATED"/>
    <property type="match status" value="1"/>
</dbReference>
<dbReference type="SUPFAM" id="SSF56059">
    <property type="entry name" value="Glutathione synthetase ATP-binding domain-like"/>
    <property type="match status" value="1"/>
</dbReference>
<dbReference type="GO" id="GO:0046872">
    <property type="term" value="F:metal ion binding"/>
    <property type="evidence" value="ECO:0007669"/>
    <property type="project" value="InterPro"/>
</dbReference>
<dbReference type="InterPro" id="IPR011761">
    <property type="entry name" value="ATP-grasp"/>
</dbReference>
<organism evidence="3 4">
    <name type="scientific">Mesorhizobium tianshanense</name>
    <dbReference type="NCBI Taxonomy" id="39844"/>
    <lineage>
        <taxon>Bacteria</taxon>
        <taxon>Pseudomonadati</taxon>
        <taxon>Pseudomonadota</taxon>
        <taxon>Alphaproteobacteria</taxon>
        <taxon>Hyphomicrobiales</taxon>
        <taxon>Phyllobacteriaceae</taxon>
        <taxon>Mesorhizobium</taxon>
    </lineage>
</organism>
<dbReference type="Proteomes" id="UP000317122">
    <property type="component" value="Unassembled WGS sequence"/>
</dbReference>
<dbReference type="OrthoDB" id="7839480at2"/>
<dbReference type="AlphaFoldDB" id="A0A562NPN0"/>
<dbReference type="RefSeq" id="WP_145719832.1">
    <property type="nucleotide sequence ID" value="NZ_BSPF01000002.1"/>
</dbReference>
<protein>
    <recommendedName>
        <fullName evidence="2">ATP-grasp domain-containing protein</fullName>
    </recommendedName>
</protein>
<keyword evidence="1" id="KW-0547">Nucleotide-binding</keyword>
<dbReference type="GO" id="GO:0005524">
    <property type="term" value="F:ATP binding"/>
    <property type="evidence" value="ECO:0007669"/>
    <property type="project" value="UniProtKB-UniRule"/>
</dbReference>
<sequence length="423" mass="45891">MASSAETLDAYYANDTFLAPRIWEEASRWFPNEPHMVEFITGHSLSCAGRLPLICHRGTVAPDGLAAMRDAGLAVADTRLVYETRAQYRDHILSLAGKALKAVTIYWTPPEVAPPRMTWIDPAVQQYLNNKGNLAELVPEQAVPRRKLAAGGAEVTAALRAMPLPTVLKVATDLPNGGGQDVMICRRPRHRARADRRFGNGDTLIFEDVLDIAENHCVQYAVLPDATVAYVGASSQLCLPNGVHAGNLIDPDLAPSDEVIALGREIALRGAALGFRGIAGFDIVVTGDGRPMAIDLNFRLVSSTAQVLLHPRLSRERGLIASRLAFCAFDGSLNELLRTCRLHINAGWLVPLAMFDPIYGQAGPGPARGRFLIFGESQEAVAAREAVLEASGIQIAGRRRTFAGRTRALVKRLVVRLSRGWTP</sequence>
<keyword evidence="4" id="KW-1185">Reference proteome</keyword>
<accession>A0A562NPN0</accession>
<reference evidence="3 4" key="1">
    <citation type="journal article" date="2015" name="Stand. Genomic Sci.">
        <title>Genomic Encyclopedia of Bacterial and Archaeal Type Strains, Phase III: the genomes of soil and plant-associated and newly described type strains.</title>
        <authorList>
            <person name="Whitman W.B."/>
            <person name="Woyke T."/>
            <person name="Klenk H.P."/>
            <person name="Zhou Y."/>
            <person name="Lilburn T.G."/>
            <person name="Beck B.J."/>
            <person name="De Vos P."/>
            <person name="Vandamme P."/>
            <person name="Eisen J.A."/>
            <person name="Garrity G."/>
            <person name="Hugenholtz P."/>
            <person name="Kyrpides N.C."/>
        </authorList>
    </citation>
    <scope>NUCLEOTIDE SEQUENCE [LARGE SCALE GENOMIC DNA]</scope>
    <source>
        <strain evidence="3 4">CGMCC 1.2546</strain>
    </source>
</reference>